<dbReference type="InterPro" id="IPR010982">
    <property type="entry name" value="Lambda_DNA-bd_dom_sf"/>
</dbReference>
<comment type="caution">
    <text evidence="3">The sequence shown here is derived from an EMBL/GenBank/DDBJ whole genome shotgun (WGS) entry which is preliminary data.</text>
</comment>
<keyword evidence="4" id="KW-1185">Reference proteome</keyword>
<accession>A0ABW8TU88</accession>
<dbReference type="EMBL" id="JBJHZY010000003">
    <property type="protein sequence ID" value="MFL0269242.1"/>
    <property type="molecule type" value="Genomic_DNA"/>
</dbReference>
<dbReference type="InterPro" id="IPR001387">
    <property type="entry name" value="Cro/C1-type_HTH"/>
</dbReference>
<evidence type="ECO:0000313" key="4">
    <source>
        <dbReference type="Proteomes" id="UP001623661"/>
    </source>
</evidence>
<dbReference type="SMART" id="SM00530">
    <property type="entry name" value="HTH_XRE"/>
    <property type="match status" value="1"/>
</dbReference>
<dbReference type="Pfam" id="PF01381">
    <property type="entry name" value="HTH_3"/>
    <property type="match status" value="1"/>
</dbReference>
<keyword evidence="1" id="KW-0238">DNA-binding</keyword>
<dbReference type="InterPro" id="IPR050807">
    <property type="entry name" value="TransReg_Diox_bact_type"/>
</dbReference>
<dbReference type="SUPFAM" id="SSF47413">
    <property type="entry name" value="lambda repressor-like DNA-binding domains"/>
    <property type="match status" value="1"/>
</dbReference>
<reference evidence="3 4" key="1">
    <citation type="submission" date="2024-11" db="EMBL/GenBank/DDBJ databases">
        <authorList>
            <person name="Heng Y.C."/>
            <person name="Lim A.C.H."/>
            <person name="Lee J.K.Y."/>
            <person name="Kittelmann S."/>
        </authorList>
    </citation>
    <scope>NUCLEOTIDE SEQUENCE [LARGE SCALE GENOMIC DNA]</scope>
    <source>
        <strain evidence="3 4">WILCCON 0202</strain>
    </source>
</reference>
<dbReference type="PANTHER" id="PTHR46797:SF1">
    <property type="entry name" value="METHYLPHOSPHONATE SYNTHASE"/>
    <property type="match status" value="1"/>
</dbReference>
<dbReference type="CDD" id="cd00093">
    <property type="entry name" value="HTH_XRE"/>
    <property type="match status" value="1"/>
</dbReference>
<gene>
    <name evidence="3" type="ORF">ACJDUH_14230</name>
</gene>
<name>A0ABW8TU88_9CLOT</name>
<proteinExistence type="predicted"/>
<organism evidence="3 4">
    <name type="scientific">Candidatus Clostridium radicumherbarum</name>
    <dbReference type="NCBI Taxonomy" id="3381662"/>
    <lineage>
        <taxon>Bacteria</taxon>
        <taxon>Bacillati</taxon>
        <taxon>Bacillota</taxon>
        <taxon>Clostridia</taxon>
        <taxon>Eubacteriales</taxon>
        <taxon>Clostridiaceae</taxon>
        <taxon>Clostridium</taxon>
    </lineage>
</organism>
<dbReference type="Gene3D" id="1.10.260.40">
    <property type="entry name" value="lambda repressor-like DNA-binding domains"/>
    <property type="match status" value="1"/>
</dbReference>
<evidence type="ECO:0000259" key="2">
    <source>
        <dbReference type="PROSITE" id="PS50943"/>
    </source>
</evidence>
<evidence type="ECO:0000256" key="1">
    <source>
        <dbReference type="ARBA" id="ARBA00023125"/>
    </source>
</evidence>
<dbReference type="PROSITE" id="PS50943">
    <property type="entry name" value="HTH_CROC1"/>
    <property type="match status" value="1"/>
</dbReference>
<sequence length="219" mass="25117">MDNTIGNKIKILRKSKKLTQKQLAEIAGISEISIKKYERNIITPKYSTLEKIANALNVSIIEFLELEAQIEAEFEERYNISEKTDTDLEIQTMLSTTDKKLAISSMLTNFSSIKSLMPIDILDEDLDLLSEAIVSNIISTITIFKNINSGLLRETSKLHQENTELKKVNINLNDQIFSLKNDVKLNTIYEPFTSLEEQKNFEESLKDDIEKGYFDKKNN</sequence>
<dbReference type="Proteomes" id="UP001623661">
    <property type="component" value="Unassembled WGS sequence"/>
</dbReference>
<feature type="domain" description="HTH cro/C1-type" evidence="2">
    <location>
        <begin position="9"/>
        <end position="63"/>
    </location>
</feature>
<dbReference type="PANTHER" id="PTHR46797">
    <property type="entry name" value="HTH-TYPE TRANSCRIPTIONAL REGULATOR"/>
    <property type="match status" value="1"/>
</dbReference>
<evidence type="ECO:0000313" key="3">
    <source>
        <dbReference type="EMBL" id="MFL0269242.1"/>
    </source>
</evidence>
<protein>
    <submittedName>
        <fullName evidence="3">Helix-turn-helix domain-containing protein</fullName>
    </submittedName>
</protein>
<dbReference type="RefSeq" id="WP_406765871.1">
    <property type="nucleotide sequence ID" value="NZ_JBJHZY010000003.1"/>
</dbReference>